<accession>M5RZL8</accession>
<protein>
    <submittedName>
        <fullName evidence="2">Methyltransferase type 11 domain protein</fullName>
        <ecNumber evidence="2">2.1.1.-</ecNumber>
    </submittedName>
</protein>
<dbReference type="Gene3D" id="3.40.50.150">
    <property type="entry name" value="Vaccinia Virus protein VP39"/>
    <property type="match status" value="1"/>
</dbReference>
<gene>
    <name evidence="2" type="ORF">RESH_04627</name>
</gene>
<comment type="caution">
    <text evidence="2">The sequence shown here is derived from an EMBL/GenBank/DDBJ whole genome shotgun (WGS) entry which is preliminary data.</text>
</comment>
<evidence type="ECO:0000259" key="1">
    <source>
        <dbReference type="Pfam" id="PF08241"/>
    </source>
</evidence>
<dbReference type="SUPFAM" id="SSF53335">
    <property type="entry name" value="S-adenosyl-L-methionine-dependent methyltransferases"/>
    <property type="match status" value="1"/>
</dbReference>
<reference evidence="2 3" key="1">
    <citation type="journal article" date="2013" name="Mar. Genomics">
        <title>Expression of sulfatases in Rhodopirellula baltica and the diversity of sulfatases in the genus Rhodopirellula.</title>
        <authorList>
            <person name="Wegner C.E."/>
            <person name="Richter-Heitmann T."/>
            <person name="Klindworth A."/>
            <person name="Klockow C."/>
            <person name="Richter M."/>
            <person name="Achstetter T."/>
            <person name="Glockner F.O."/>
            <person name="Harder J."/>
        </authorList>
    </citation>
    <scope>NUCLEOTIDE SEQUENCE [LARGE SCALE GENOMIC DNA]</scope>
    <source>
        <strain evidence="2 3">SH398</strain>
    </source>
</reference>
<keyword evidence="2" id="KW-0808">Transferase</keyword>
<dbReference type="Proteomes" id="UP000011996">
    <property type="component" value="Unassembled WGS sequence"/>
</dbReference>
<dbReference type="OrthoDB" id="272052at2"/>
<dbReference type="GO" id="GO:0032259">
    <property type="term" value="P:methylation"/>
    <property type="evidence" value="ECO:0007669"/>
    <property type="project" value="UniProtKB-KW"/>
</dbReference>
<organism evidence="2 3">
    <name type="scientific">Rhodopirellula europaea SH398</name>
    <dbReference type="NCBI Taxonomy" id="1263868"/>
    <lineage>
        <taxon>Bacteria</taxon>
        <taxon>Pseudomonadati</taxon>
        <taxon>Planctomycetota</taxon>
        <taxon>Planctomycetia</taxon>
        <taxon>Pirellulales</taxon>
        <taxon>Pirellulaceae</taxon>
        <taxon>Rhodopirellula</taxon>
    </lineage>
</organism>
<proteinExistence type="predicted"/>
<dbReference type="EMBL" id="ANOF01000150">
    <property type="protein sequence ID" value="EMI24755.1"/>
    <property type="molecule type" value="Genomic_DNA"/>
</dbReference>
<evidence type="ECO:0000313" key="3">
    <source>
        <dbReference type="Proteomes" id="UP000011996"/>
    </source>
</evidence>
<sequence length="302" mass="34119">MSDSPNEVLKKILVDPSDPKEGVFDFGKDSEQSKFYKELFSEDLERVAVGTKFEEAKSNSESIHKEMDSLMDSLRHQLSSDAIVIEIGGGVFQNRCGNAVDKFANYFPLDISFSSIARYSNAYGRPGVVADATNLPILNDSVDCVFTHTFLEHPLEPDKVVSEIARIVKPGGLVVHRDAWHCRWWHRFGCVRLKSWSEMTLKEKLVVAAAKFTELPLVRFPPLLAKRAVASLLPRGDTLKFKRLSPNYELHLGCDEDAASSIDPINVVRFYEFHGFELVTTLSLKQRILFRQSQVILRKASK</sequence>
<dbReference type="GO" id="GO:0008757">
    <property type="term" value="F:S-adenosylmethionine-dependent methyltransferase activity"/>
    <property type="evidence" value="ECO:0007669"/>
    <property type="project" value="InterPro"/>
</dbReference>
<dbReference type="Pfam" id="PF08241">
    <property type="entry name" value="Methyltransf_11"/>
    <property type="match status" value="1"/>
</dbReference>
<dbReference type="PATRIC" id="fig|1263868.3.peg.5017"/>
<dbReference type="InterPro" id="IPR029063">
    <property type="entry name" value="SAM-dependent_MTases_sf"/>
</dbReference>
<dbReference type="CDD" id="cd02440">
    <property type="entry name" value="AdoMet_MTases"/>
    <property type="match status" value="1"/>
</dbReference>
<dbReference type="RefSeq" id="WP_008670029.1">
    <property type="nucleotide sequence ID" value="NZ_ANOF01000150.1"/>
</dbReference>
<evidence type="ECO:0000313" key="2">
    <source>
        <dbReference type="EMBL" id="EMI24755.1"/>
    </source>
</evidence>
<dbReference type="STRING" id="1263868.RESH_04627"/>
<name>M5RZL8_9BACT</name>
<feature type="domain" description="Methyltransferase type 11" evidence="1">
    <location>
        <begin position="88"/>
        <end position="175"/>
    </location>
</feature>
<dbReference type="EC" id="2.1.1.-" evidence="2"/>
<dbReference type="AlphaFoldDB" id="M5RZL8"/>
<dbReference type="InterPro" id="IPR013216">
    <property type="entry name" value="Methyltransf_11"/>
</dbReference>
<keyword evidence="2" id="KW-0489">Methyltransferase</keyword>